<dbReference type="AlphaFoldDB" id="A0A6A4ZRL3"/>
<comment type="subcellular location">
    <subcellularLocation>
        <location evidence="1">Membrane</location>
        <topology evidence="1">Multi-pass membrane protein</topology>
    </subcellularLocation>
</comment>
<proteinExistence type="inferred from homology"/>
<keyword evidence="3" id="KW-0813">Transport</keyword>
<dbReference type="PANTHER" id="PTHR22950:SF458">
    <property type="entry name" value="SODIUM-COUPLED NEUTRAL AMINO ACID TRANSPORTER 11-RELATED"/>
    <property type="match status" value="1"/>
</dbReference>
<feature type="domain" description="Amino acid transporter transmembrane" evidence="9">
    <location>
        <begin position="206"/>
        <end position="512"/>
    </location>
</feature>
<keyword evidence="6 8" id="KW-1133">Transmembrane helix</keyword>
<dbReference type="VEuPathDB" id="FungiDB:H257_03176"/>
<dbReference type="GO" id="GO:0016020">
    <property type="term" value="C:membrane"/>
    <property type="evidence" value="ECO:0007669"/>
    <property type="project" value="UniProtKB-SubCell"/>
</dbReference>
<feature type="domain" description="Amino acid transporter transmembrane" evidence="9">
    <location>
        <begin position="46"/>
        <end position="152"/>
    </location>
</feature>
<feature type="transmembrane region" description="Helical" evidence="8">
    <location>
        <begin position="303"/>
        <end position="326"/>
    </location>
</feature>
<evidence type="ECO:0000256" key="2">
    <source>
        <dbReference type="ARBA" id="ARBA00008066"/>
    </source>
</evidence>
<evidence type="ECO:0000256" key="8">
    <source>
        <dbReference type="SAM" id="Phobius"/>
    </source>
</evidence>
<feature type="transmembrane region" description="Helical" evidence="8">
    <location>
        <begin position="453"/>
        <end position="471"/>
    </location>
</feature>
<feature type="transmembrane region" description="Helical" evidence="8">
    <location>
        <begin position="224"/>
        <end position="241"/>
    </location>
</feature>
<dbReference type="InterPro" id="IPR013057">
    <property type="entry name" value="AA_transpt_TM"/>
</dbReference>
<evidence type="ECO:0000256" key="3">
    <source>
        <dbReference type="ARBA" id="ARBA00022448"/>
    </source>
</evidence>
<evidence type="ECO:0000313" key="10">
    <source>
        <dbReference type="EMBL" id="KAF0718959.1"/>
    </source>
</evidence>
<gene>
    <name evidence="10" type="ORF">AaE_010532</name>
</gene>
<feature type="transmembrane region" description="Helical" evidence="8">
    <location>
        <begin position="491"/>
        <end position="515"/>
    </location>
</feature>
<dbReference type="PANTHER" id="PTHR22950">
    <property type="entry name" value="AMINO ACID TRANSPORTER"/>
    <property type="match status" value="1"/>
</dbReference>
<evidence type="ECO:0000313" key="11">
    <source>
        <dbReference type="Proteomes" id="UP000469452"/>
    </source>
</evidence>
<comment type="similarity">
    <text evidence="2">Belongs to the amino acid/polyamine transporter 2 family.</text>
</comment>
<keyword evidence="5" id="KW-0029">Amino-acid transport</keyword>
<evidence type="ECO:0000256" key="5">
    <source>
        <dbReference type="ARBA" id="ARBA00022970"/>
    </source>
</evidence>
<name>A0A6A4ZRL3_APHAT</name>
<feature type="transmembrane region" description="Helical" evidence="8">
    <location>
        <begin position="118"/>
        <end position="140"/>
    </location>
</feature>
<evidence type="ECO:0000256" key="1">
    <source>
        <dbReference type="ARBA" id="ARBA00004141"/>
    </source>
</evidence>
<evidence type="ECO:0000256" key="6">
    <source>
        <dbReference type="ARBA" id="ARBA00022989"/>
    </source>
</evidence>
<dbReference type="EMBL" id="VJMI01016463">
    <property type="protein sequence ID" value="KAF0718959.1"/>
    <property type="molecule type" value="Genomic_DNA"/>
</dbReference>
<feature type="transmembrane region" description="Helical" evidence="8">
    <location>
        <begin position="76"/>
        <end position="98"/>
    </location>
</feature>
<evidence type="ECO:0000256" key="4">
    <source>
        <dbReference type="ARBA" id="ARBA00022692"/>
    </source>
</evidence>
<keyword evidence="7 8" id="KW-0472">Membrane</keyword>
<accession>A0A6A4ZRL3</accession>
<feature type="transmembrane region" description="Helical" evidence="8">
    <location>
        <begin position="261"/>
        <end position="282"/>
    </location>
</feature>
<feature type="transmembrane region" description="Helical" evidence="8">
    <location>
        <begin position="46"/>
        <end position="64"/>
    </location>
</feature>
<dbReference type="GO" id="GO:0015179">
    <property type="term" value="F:L-amino acid transmembrane transporter activity"/>
    <property type="evidence" value="ECO:0007669"/>
    <property type="project" value="TreeGrafter"/>
</dbReference>
<dbReference type="Proteomes" id="UP000469452">
    <property type="component" value="Unassembled WGS sequence"/>
</dbReference>
<evidence type="ECO:0000256" key="7">
    <source>
        <dbReference type="ARBA" id="ARBA00023136"/>
    </source>
</evidence>
<keyword evidence="4 8" id="KW-0812">Transmembrane</keyword>
<evidence type="ECO:0000259" key="9">
    <source>
        <dbReference type="Pfam" id="PF01490"/>
    </source>
</evidence>
<reference evidence="10 11" key="1">
    <citation type="submission" date="2019-06" db="EMBL/GenBank/DDBJ databases">
        <title>Genomics analysis of Aphanomyces spp. identifies a new class of oomycete effector associated with host adaptation.</title>
        <authorList>
            <person name="Gaulin E."/>
        </authorList>
    </citation>
    <scope>NUCLEOTIDE SEQUENCE [LARGE SCALE GENOMIC DNA]</scope>
    <source>
        <strain evidence="10 11">E</strain>
    </source>
</reference>
<protein>
    <recommendedName>
        <fullName evidence="9">Amino acid transporter transmembrane domain-containing protein</fullName>
    </recommendedName>
</protein>
<dbReference type="Pfam" id="PF01490">
    <property type="entry name" value="Aa_trans"/>
    <property type="match status" value="2"/>
</dbReference>
<sequence>MGKHTKAAGRPAWSAAAIALVYDQHGFDVVPAVSESTAASSTPHSWGVFFNLTNAIAGASIIYIPHAMADGGFLPVLGLLLLCGGITWYAMNILIVLGHHHHVQSYEDLAQLAFGVPGYLAVCFFQFTFSFGANCSYLLVIADTLPVVIGATESCLFPHSNHIHPHDVAYYMYRPALPNLVVPPAGCGPKHLRDVSGTTNLPRNAVLVLLPICIHRSFASLEKFAGVSVLSVVVCTGVIVYECMFHKDEYVAESRGFMYDYVAVHPDIFPALGTIAFAYVCQHQTFLLYNTMSPPTPLGFADISRAGVAVSVALIFALSIPGYLLFLQATRSDIFLNFTNLSYVEMIDKLIQGCRLLTAVNMILTYPQEFMVARHTLQRLLNLHHAHVSVVDLFHEQTKPINQRTVWHDASDEDGGQPTVPTALSTPWHVGLTVVLLASTLLISMADRRLGDVTSLTGSFSAVALAFVLPAACHLKLQVPAQHRRRWNDSVVPWCTITFGTFVFFVSTTTSILAIRRRHMETP</sequence>
<organism evidence="10 11">
    <name type="scientific">Aphanomyces astaci</name>
    <name type="common">Crayfish plague agent</name>
    <dbReference type="NCBI Taxonomy" id="112090"/>
    <lineage>
        <taxon>Eukaryota</taxon>
        <taxon>Sar</taxon>
        <taxon>Stramenopiles</taxon>
        <taxon>Oomycota</taxon>
        <taxon>Saprolegniomycetes</taxon>
        <taxon>Saprolegniales</taxon>
        <taxon>Verrucalvaceae</taxon>
        <taxon>Aphanomyces</taxon>
    </lineage>
</organism>
<comment type="caution">
    <text evidence="10">The sequence shown here is derived from an EMBL/GenBank/DDBJ whole genome shotgun (WGS) entry which is preliminary data.</text>
</comment>